<evidence type="ECO:0000313" key="5">
    <source>
        <dbReference type="Proteomes" id="UP000078336"/>
    </source>
</evidence>
<keyword evidence="5" id="KW-1185">Reference proteome</keyword>
<gene>
    <name evidence="4" type="ORF">TAF16_1842</name>
</gene>
<dbReference type="PANTHER" id="PTHR39160:SF4">
    <property type="entry name" value="RESUSCITATION-PROMOTING FACTOR RPFB"/>
    <property type="match status" value="1"/>
</dbReference>
<dbReference type="InterPro" id="IPR010611">
    <property type="entry name" value="3D_dom"/>
</dbReference>
<evidence type="ECO:0000256" key="2">
    <source>
        <dbReference type="SAM" id="Coils"/>
    </source>
</evidence>
<evidence type="ECO:0000259" key="3">
    <source>
        <dbReference type="Pfam" id="PF06725"/>
    </source>
</evidence>
<proteinExistence type="predicted"/>
<keyword evidence="1" id="KW-0732">Signal</keyword>
<dbReference type="Proteomes" id="UP000078336">
    <property type="component" value="Unassembled WGS sequence"/>
</dbReference>
<protein>
    <recommendedName>
        <fullName evidence="3">3D domain-containing protein</fullName>
    </recommendedName>
</protein>
<dbReference type="Pfam" id="PF06725">
    <property type="entry name" value="3D"/>
    <property type="match status" value="1"/>
</dbReference>
<dbReference type="InterPro" id="IPR051933">
    <property type="entry name" value="Resuscitation_pf_RpfB"/>
</dbReference>
<dbReference type="RefSeq" id="WP_064214324.1">
    <property type="nucleotide sequence ID" value="NZ_LUCQ01000105.1"/>
</dbReference>
<keyword evidence="2" id="KW-0175">Coiled coil</keyword>
<reference evidence="4 5" key="1">
    <citation type="submission" date="2016-03" db="EMBL/GenBank/DDBJ databases">
        <title>Spore heat resistance.</title>
        <authorList>
            <person name="Boekhorst J."/>
            <person name="Berendsen E.M."/>
            <person name="Wells-Bennik M.H."/>
            <person name="Kuipers O.P."/>
        </authorList>
    </citation>
    <scope>NUCLEOTIDE SEQUENCE [LARGE SCALE GENOMIC DNA]</scope>
    <source>
        <strain evidence="4 5">AF16</strain>
    </source>
</reference>
<feature type="domain" description="3D" evidence="3">
    <location>
        <begin position="144"/>
        <end position="204"/>
    </location>
</feature>
<dbReference type="AlphaFoldDB" id="A0A178TB78"/>
<sequence>MKKSLKKTLLCTALVVTPIIYTYNVNQDLHKELSNLKTQNRKQQEIIKQFEREQTEMKKDLKEIEVKINESEVRLRQRFDREIEGIEEQIKRIKQMREKYKNNYMYSFEGVVTAYSPYEESTGKSPDDPDFKVTASGTIATQGRTIAMDKIFPFGTLVKIEGFDEVFRVEDRGFKIKGNSVDVYFEDVDDAIKFGKQKRKIYVIKLGKGIDKHN</sequence>
<comment type="caution">
    <text evidence="4">The sequence shown here is derived from an EMBL/GenBank/DDBJ whole genome shotgun (WGS) entry which is preliminary data.</text>
</comment>
<evidence type="ECO:0000256" key="1">
    <source>
        <dbReference type="ARBA" id="ARBA00022729"/>
    </source>
</evidence>
<organism evidence="4 5">
    <name type="scientific">Anoxybacillus flavithermus</name>
    <dbReference type="NCBI Taxonomy" id="33934"/>
    <lineage>
        <taxon>Bacteria</taxon>
        <taxon>Bacillati</taxon>
        <taxon>Bacillota</taxon>
        <taxon>Bacilli</taxon>
        <taxon>Bacillales</taxon>
        <taxon>Anoxybacillaceae</taxon>
        <taxon>Anoxybacillus</taxon>
    </lineage>
</organism>
<accession>A0A178TB78</accession>
<dbReference type="PATRIC" id="fig|33934.7.peg.904"/>
<dbReference type="CDD" id="cd14667">
    <property type="entry name" value="3D_containing_proteins"/>
    <property type="match status" value="1"/>
</dbReference>
<dbReference type="GO" id="GO:0004553">
    <property type="term" value="F:hydrolase activity, hydrolyzing O-glycosyl compounds"/>
    <property type="evidence" value="ECO:0007669"/>
    <property type="project" value="InterPro"/>
</dbReference>
<name>A0A178TB78_9BACL</name>
<dbReference type="EMBL" id="LUCQ01000105">
    <property type="protein sequence ID" value="OAO78575.1"/>
    <property type="molecule type" value="Genomic_DNA"/>
</dbReference>
<evidence type="ECO:0000313" key="4">
    <source>
        <dbReference type="EMBL" id="OAO78575.1"/>
    </source>
</evidence>
<dbReference type="GO" id="GO:0019867">
    <property type="term" value="C:outer membrane"/>
    <property type="evidence" value="ECO:0007669"/>
    <property type="project" value="InterPro"/>
</dbReference>
<dbReference type="OrthoDB" id="9798935at2"/>
<dbReference type="PANTHER" id="PTHR39160">
    <property type="entry name" value="CELL WALL-BINDING PROTEIN YOCH"/>
    <property type="match status" value="1"/>
</dbReference>
<dbReference type="Gene3D" id="2.40.40.10">
    <property type="entry name" value="RlpA-like domain"/>
    <property type="match status" value="1"/>
</dbReference>
<dbReference type="InterPro" id="IPR036908">
    <property type="entry name" value="RlpA-like_sf"/>
</dbReference>
<feature type="coiled-coil region" evidence="2">
    <location>
        <begin position="26"/>
        <end position="103"/>
    </location>
</feature>
<dbReference type="InterPro" id="IPR059180">
    <property type="entry name" value="3D_YorM"/>
</dbReference>
<dbReference type="GO" id="GO:0009254">
    <property type="term" value="P:peptidoglycan turnover"/>
    <property type="evidence" value="ECO:0007669"/>
    <property type="project" value="InterPro"/>
</dbReference>